<evidence type="ECO:0000313" key="2">
    <source>
        <dbReference type="Proteomes" id="UP001501444"/>
    </source>
</evidence>
<gene>
    <name evidence="1" type="ORF">GCM10010170_096650</name>
</gene>
<name>A0ABN3HS32_9ACTN</name>
<keyword evidence="2" id="KW-1185">Reference proteome</keyword>
<dbReference type="EMBL" id="BAAARV010000101">
    <property type="protein sequence ID" value="GAA2386316.1"/>
    <property type="molecule type" value="Genomic_DNA"/>
</dbReference>
<comment type="caution">
    <text evidence="1">The sequence shown here is derived from an EMBL/GenBank/DDBJ whole genome shotgun (WGS) entry which is preliminary data.</text>
</comment>
<reference evidence="1 2" key="1">
    <citation type="journal article" date="2019" name="Int. J. Syst. Evol. Microbiol.">
        <title>The Global Catalogue of Microorganisms (GCM) 10K type strain sequencing project: providing services to taxonomists for standard genome sequencing and annotation.</title>
        <authorList>
            <consortium name="The Broad Institute Genomics Platform"/>
            <consortium name="The Broad Institute Genome Sequencing Center for Infectious Disease"/>
            <person name="Wu L."/>
            <person name="Ma J."/>
        </authorList>
    </citation>
    <scope>NUCLEOTIDE SEQUENCE [LARGE SCALE GENOMIC DNA]</scope>
    <source>
        <strain evidence="1 2">JCM 3272</strain>
    </source>
</reference>
<protein>
    <submittedName>
        <fullName evidence="1">Uncharacterized protein</fullName>
    </submittedName>
</protein>
<accession>A0ABN3HS32</accession>
<organism evidence="1 2">
    <name type="scientific">Dactylosporangium salmoneum</name>
    <dbReference type="NCBI Taxonomy" id="53361"/>
    <lineage>
        <taxon>Bacteria</taxon>
        <taxon>Bacillati</taxon>
        <taxon>Actinomycetota</taxon>
        <taxon>Actinomycetes</taxon>
        <taxon>Micromonosporales</taxon>
        <taxon>Micromonosporaceae</taxon>
        <taxon>Dactylosporangium</taxon>
    </lineage>
</organism>
<proteinExistence type="predicted"/>
<dbReference type="Proteomes" id="UP001501444">
    <property type="component" value="Unassembled WGS sequence"/>
</dbReference>
<evidence type="ECO:0000313" key="1">
    <source>
        <dbReference type="EMBL" id="GAA2386316.1"/>
    </source>
</evidence>
<sequence length="68" mass="7414">MGFGIGLALQAGRLSLRDSSVSLLAVLLYPVLATVSTECFWSFRCLRGVVPVLRHGTLQEPVARNQIE</sequence>